<feature type="region of interest" description="Disordered" evidence="1">
    <location>
        <begin position="483"/>
        <end position="510"/>
    </location>
</feature>
<comment type="caution">
    <text evidence="3">The sequence shown here is derived from an EMBL/GenBank/DDBJ whole genome shotgun (WGS) entry which is preliminary data.</text>
</comment>
<feature type="compositionally biased region" description="Basic residues" evidence="1">
    <location>
        <begin position="227"/>
        <end position="236"/>
    </location>
</feature>
<dbReference type="PANTHER" id="PTHR10139:SF1">
    <property type="entry name" value="DOUBLE-STRAND BREAK REPAIR PROTEIN MRE11"/>
    <property type="match status" value="1"/>
</dbReference>
<evidence type="ECO:0000259" key="2">
    <source>
        <dbReference type="Pfam" id="PF00149"/>
    </source>
</evidence>
<accession>A0ABQ5KWJ3</accession>
<evidence type="ECO:0000313" key="4">
    <source>
        <dbReference type="Proteomes" id="UP001057375"/>
    </source>
</evidence>
<gene>
    <name evidence="3" type="ORF">ADUPG1_009727</name>
</gene>
<dbReference type="InterPro" id="IPR029052">
    <property type="entry name" value="Metallo-depent_PP-like"/>
</dbReference>
<feature type="region of interest" description="Disordered" evidence="1">
    <location>
        <begin position="1139"/>
        <end position="1166"/>
    </location>
</feature>
<feature type="region of interest" description="Disordered" evidence="1">
    <location>
        <begin position="1245"/>
        <end position="1264"/>
    </location>
</feature>
<feature type="compositionally biased region" description="Basic and acidic residues" evidence="1">
    <location>
        <begin position="1228"/>
        <end position="1239"/>
    </location>
</feature>
<feature type="region of interest" description="Disordered" evidence="1">
    <location>
        <begin position="304"/>
        <end position="335"/>
    </location>
</feature>
<dbReference type="Gene3D" id="3.60.21.10">
    <property type="match status" value="2"/>
</dbReference>
<feature type="compositionally biased region" description="Polar residues" evidence="1">
    <location>
        <begin position="1022"/>
        <end position="1032"/>
    </location>
</feature>
<feature type="region of interest" description="Disordered" evidence="1">
    <location>
        <begin position="1088"/>
        <end position="1120"/>
    </location>
</feature>
<feature type="region of interest" description="Disordered" evidence="1">
    <location>
        <begin position="822"/>
        <end position="915"/>
    </location>
</feature>
<evidence type="ECO:0000256" key="1">
    <source>
        <dbReference type="SAM" id="MobiDB-lite"/>
    </source>
</evidence>
<feature type="compositionally biased region" description="Acidic residues" evidence="1">
    <location>
        <begin position="1213"/>
        <end position="1224"/>
    </location>
</feature>
<protein>
    <recommendedName>
        <fullName evidence="2">Calcineurin-like phosphoesterase domain-containing protein</fullName>
    </recommendedName>
</protein>
<feature type="compositionally biased region" description="Polar residues" evidence="1">
    <location>
        <begin position="483"/>
        <end position="506"/>
    </location>
</feature>
<feature type="compositionally biased region" description="Low complexity" evidence="1">
    <location>
        <begin position="237"/>
        <end position="246"/>
    </location>
</feature>
<feature type="domain" description="Calcineurin-like phosphoesterase" evidence="2">
    <location>
        <begin position="14"/>
        <end position="148"/>
    </location>
</feature>
<dbReference type="Pfam" id="PF00149">
    <property type="entry name" value="Metallophos"/>
    <property type="match status" value="1"/>
</dbReference>
<name>A0ABQ5KWJ3_9EUKA</name>
<feature type="compositionally biased region" description="Basic residues" evidence="1">
    <location>
        <begin position="1102"/>
        <end position="1118"/>
    </location>
</feature>
<feature type="region of interest" description="Disordered" evidence="1">
    <location>
        <begin position="1022"/>
        <end position="1041"/>
    </location>
</feature>
<evidence type="ECO:0000313" key="3">
    <source>
        <dbReference type="EMBL" id="GKT36830.1"/>
    </source>
</evidence>
<dbReference type="EMBL" id="BQXS01011313">
    <property type="protein sequence ID" value="GKT36830.1"/>
    <property type="molecule type" value="Genomic_DNA"/>
</dbReference>
<feature type="compositionally biased region" description="Acidic residues" evidence="1">
    <location>
        <begin position="1088"/>
        <end position="1098"/>
    </location>
</feature>
<dbReference type="SUPFAM" id="SSF56300">
    <property type="entry name" value="Metallo-dependent phosphatases"/>
    <property type="match status" value="2"/>
</dbReference>
<feature type="region of interest" description="Disordered" evidence="1">
    <location>
        <begin position="215"/>
        <end position="249"/>
    </location>
</feature>
<feature type="compositionally biased region" description="Low complexity" evidence="1">
    <location>
        <begin position="893"/>
        <end position="906"/>
    </location>
</feature>
<dbReference type="PANTHER" id="PTHR10139">
    <property type="entry name" value="DOUBLE-STRAND BREAK REPAIR PROTEIN MRE11"/>
    <property type="match status" value="1"/>
</dbReference>
<reference evidence="3" key="1">
    <citation type="submission" date="2022-03" db="EMBL/GenBank/DDBJ databases">
        <title>Draft genome sequence of Aduncisulcus paluster, a free-living microaerophilic Fornicata.</title>
        <authorList>
            <person name="Yuyama I."/>
            <person name="Kume K."/>
            <person name="Tamura T."/>
            <person name="Inagaki Y."/>
            <person name="Hashimoto T."/>
        </authorList>
    </citation>
    <scope>NUCLEOTIDE SEQUENCE</scope>
    <source>
        <strain evidence="3">NY0171</strain>
    </source>
</reference>
<keyword evidence="4" id="KW-1185">Reference proteome</keyword>
<organism evidence="3 4">
    <name type="scientific">Aduncisulcus paluster</name>
    <dbReference type="NCBI Taxonomy" id="2918883"/>
    <lineage>
        <taxon>Eukaryota</taxon>
        <taxon>Metamonada</taxon>
        <taxon>Carpediemonas-like organisms</taxon>
        <taxon>Aduncisulcus</taxon>
    </lineage>
</organism>
<feature type="compositionally biased region" description="Basic and acidic residues" evidence="1">
    <location>
        <begin position="304"/>
        <end position="329"/>
    </location>
</feature>
<dbReference type="Proteomes" id="UP001057375">
    <property type="component" value="Unassembled WGS sequence"/>
</dbReference>
<dbReference type="InterPro" id="IPR004843">
    <property type="entry name" value="Calcineurin-like_PHP"/>
</dbReference>
<feature type="region of interest" description="Disordered" evidence="1">
    <location>
        <begin position="1198"/>
        <end position="1239"/>
    </location>
</feature>
<proteinExistence type="predicted"/>
<sequence>MTKLVQKNNSWPELRIAVISDTHLGLYDDDTKNKQREDDSFRSFGEALNVAQIWDADLILHAGDLYHKIKPEPFTVVKTMQMLRHFCMETPKQRHVCREKSKLCIVNDLLGYYHIPFSSSIGGGLSHFSQASMPFSCIWGNHDFGTGLKKVSPLHSLSESGLCGLLEVTECRESSKRYVGKQSSKRDAGTWISSLLSDGSDDLDEDSDIVDVMEVHSSRPVPNQRPSSHRTPRAPSKKPSVSSPSRDVPDVFSQTTVTVHPLMLYHPSTQILVCLYGCGYLPEDLLWDLINESKNAGTVLQDDISAKRAQEKSRASGDRRQSVSSERHSPSGLELIPTDCPRGIWFVPPPSLEEINSRLQALKVHSGIRGATCHDDPIIEISAIVPILLVHQNKQKRGHDGHKKIFEQKFVPHWINLIIWGHEHEGMKNVECFSRNSSLGHSKTHVIMTGSSIVTSVKECEDYVISCDRGNAKGVHLIQISSRTQGQTASTSSKGTPTIESGSPSTIHRHDDDYRSLYRRLQTLSNKIRISKFPPSPSSLCLTSFFQPLFRHRSVSDSLFLESIRDHSLVKMGCFLSFGTPCPIPVSFRFKHWKYRSLRAVIWERIDFPDSSMGEESILENIGLRIHKRHQEYNRDIIQTVHREMGMKRAIQAYLSTPSPDAALKQQYQLAKSEIMTKHNGRSVIKQIYSKEPVLDVIPYLPRCFLKTPHPPIFMLSLGLPLRYAKLVDSSKKIIVDKGLAINASDCVRRRQAKIPSVNGMSGSKSSRTLLPDLKRSAHIDSVPLVEDDEDEAAALFESILVDCLLDEMQVQKKIATLPLPLAEDEEDPSRSHHGQGDINVREEEDSSSSMHEDSTSNDDDDWQIGKSKNKKGGRKSDSHRSSSARGRRRSSVHSAAHSKSSVGSSTPRRSADQSLLEKTDIDAILKTFRVDGDKRILIHDRLLDMMRHQAQDSQVTEDYESKATDLDGHVKFVKRVHPDQSGEARVFGHITYAEDKAEIMHVTSMLMQKHDRLQLSQLIDGKQQQQGATSNKHLRRSSLLIPDDTSIPTALSVIKKPFQMNTTSDLLKLVNSIRLKNVSYWRKLVGNDDEDEEDEESTPTKTKKRSRKMKTKQKKPRSKDIDYGEIVLESALSRLREQVSKKKSSSASSSRGSCRPPSILGGPSDLKRFQQDIWMQEQEHWCDREIYHFRNALTQQLKEEEEKSRRRLAQMDGEEEDEEEEEFQVSQRKEKQRRDEVAKRQLILRGQAKVREEEESSGQELDF</sequence>
<feature type="compositionally biased region" description="Acidic residues" evidence="1">
    <location>
        <begin position="1254"/>
        <end position="1264"/>
    </location>
</feature>